<feature type="non-terminal residue" evidence="2">
    <location>
        <position position="91"/>
    </location>
</feature>
<accession>A0A060CER6</accession>
<dbReference type="AlphaFoldDB" id="A0A060CER6"/>
<dbReference type="EMBL" id="KF124195">
    <property type="protein sequence ID" value="AIA91510.1"/>
    <property type="molecule type" value="Genomic_DNA"/>
</dbReference>
<feature type="region of interest" description="Disordered" evidence="1">
    <location>
        <begin position="1"/>
        <end position="21"/>
    </location>
</feature>
<evidence type="ECO:0000256" key="1">
    <source>
        <dbReference type="SAM" id="MobiDB-lite"/>
    </source>
</evidence>
<evidence type="ECO:0000313" key="2">
    <source>
        <dbReference type="EMBL" id="AIA91510.1"/>
    </source>
</evidence>
<sequence>MLLSACGGAQTEASAPGGEGVASYDLPASSGAYVVPASAAAAQPSPSGMAPVWQPLASRLAADGLSGPRVEALLATLDATPSQSPMGRKCA</sequence>
<organism evidence="2">
    <name type="scientific">uncultured Desulfovibrio sp</name>
    <dbReference type="NCBI Taxonomy" id="167968"/>
    <lineage>
        <taxon>Bacteria</taxon>
        <taxon>Pseudomonadati</taxon>
        <taxon>Thermodesulfobacteriota</taxon>
        <taxon>Desulfovibrionia</taxon>
        <taxon>Desulfovibrionales</taxon>
        <taxon>Desulfovibrionaceae</taxon>
        <taxon>Desulfovibrio</taxon>
        <taxon>environmental samples</taxon>
    </lineage>
</organism>
<protein>
    <submittedName>
        <fullName evidence="2">CAZy families GH103 protein</fullName>
    </submittedName>
</protein>
<proteinExistence type="predicted"/>
<name>A0A060CER6_9BACT</name>
<reference evidence="2" key="1">
    <citation type="journal article" date="2013" name="Environ. Microbiol.">
        <title>Seasonally variable intestinal metagenomes of the red palm weevil (Rhynchophorus ferrugineus).</title>
        <authorList>
            <person name="Jia S."/>
            <person name="Zhang X."/>
            <person name="Zhang G."/>
            <person name="Yin A."/>
            <person name="Zhang S."/>
            <person name="Li F."/>
            <person name="Wang L."/>
            <person name="Zhao D."/>
            <person name="Yun Q."/>
            <person name="Tala"/>
            <person name="Wang J."/>
            <person name="Sun G."/>
            <person name="Baabdullah M."/>
            <person name="Yu X."/>
            <person name="Hu S."/>
            <person name="Al-Mssallem I.S."/>
            <person name="Yu J."/>
        </authorList>
    </citation>
    <scope>NUCLEOTIDE SEQUENCE</scope>
</reference>